<dbReference type="InterPro" id="IPR007210">
    <property type="entry name" value="ABC_Gly_betaine_transp_sub-bd"/>
</dbReference>
<accession>A0A7W8QPR9</accession>
<dbReference type="EMBL" id="JACHDB010000001">
    <property type="protein sequence ID" value="MBB5433341.1"/>
    <property type="molecule type" value="Genomic_DNA"/>
</dbReference>
<dbReference type="AlphaFoldDB" id="A0A7W8QPR9"/>
<evidence type="ECO:0000259" key="2">
    <source>
        <dbReference type="Pfam" id="PF04069"/>
    </source>
</evidence>
<dbReference type="Proteomes" id="UP000572635">
    <property type="component" value="Unassembled WGS sequence"/>
</dbReference>
<name>A0A7W8QPR9_9ACTN</name>
<dbReference type="RefSeq" id="WP_184393006.1">
    <property type="nucleotide sequence ID" value="NZ_BAAAJD010000044.1"/>
</dbReference>
<protein>
    <submittedName>
        <fullName evidence="3">Glycine betaine/proline transport system substrate-binding protein</fullName>
    </submittedName>
</protein>
<proteinExistence type="predicted"/>
<dbReference type="PROSITE" id="PS51257">
    <property type="entry name" value="PROKAR_LIPOPROTEIN"/>
    <property type="match status" value="1"/>
</dbReference>
<evidence type="ECO:0000313" key="4">
    <source>
        <dbReference type="Proteomes" id="UP000572635"/>
    </source>
</evidence>
<keyword evidence="1" id="KW-0732">Signal</keyword>
<feature type="domain" description="ABC-type glycine betaine transport system substrate-binding" evidence="2">
    <location>
        <begin position="38"/>
        <end position="305"/>
    </location>
</feature>
<dbReference type="GO" id="GO:0022857">
    <property type="term" value="F:transmembrane transporter activity"/>
    <property type="evidence" value="ECO:0007669"/>
    <property type="project" value="InterPro"/>
</dbReference>
<sequence>MPVYRSAPVQAAALASAVLLATACGPADEETGRAGAPQVRIAVNGWVGYHADAAVVSYLLEEELGYQVELVEADEEASWRGLADGSVDVILENWGHEDLMELYGATERPLVVDGGPTGNDGRIGWYLPEYLAEEHPGIDTVDGLRGKENVFAEDGEGTGRLLAADPSFVTQDQGMINHFGLDLEIEHAGSEEEQIERVREAYEKEEPVLFYFYEPQWLFEDLDLVKVEFPEYVELCEIDPDDVGCDYPDYELNKVFSAAFADTGGPAHEFIENWTWSNEDQNEVARMIAEEGEDPQQAARTWVEENPDVWREWLPEQN</sequence>
<evidence type="ECO:0000313" key="3">
    <source>
        <dbReference type="EMBL" id="MBB5433341.1"/>
    </source>
</evidence>
<keyword evidence="4" id="KW-1185">Reference proteome</keyword>
<dbReference type="SUPFAM" id="SSF53850">
    <property type="entry name" value="Periplasmic binding protein-like II"/>
    <property type="match status" value="1"/>
</dbReference>
<feature type="signal peptide" evidence="1">
    <location>
        <begin position="1"/>
        <end position="23"/>
    </location>
</feature>
<dbReference type="Pfam" id="PF04069">
    <property type="entry name" value="OpuAC"/>
    <property type="match status" value="1"/>
</dbReference>
<dbReference type="Gene3D" id="3.40.190.10">
    <property type="entry name" value="Periplasmic binding protein-like II"/>
    <property type="match status" value="1"/>
</dbReference>
<evidence type="ECO:0000256" key="1">
    <source>
        <dbReference type="SAM" id="SignalP"/>
    </source>
</evidence>
<gene>
    <name evidence="3" type="ORF">HDA36_003425</name>
</gene>
<dbReference type="Gene3D" id="3.40.190.100">
    <property type="entry name" value="Glycine betaine-binding periplasmic protein, domain 2"/>
    <property type="match status" value="1"/>
</dbReference>
<reference evidence="3 4" key="1">
    <citation type="submission" date="2020-08" db="EMBL/GenBank/DDBJ databases">
        <title>Sequencing the genomes of 1000 actinobacteria strains.</title>
        <authorList>
            <person name="Klenk H.-P."/>
        </authorList>
    </citation>
    <scope>NUCLEOTIDE SEQUENCE [LARGE SCALE GENOMIC DNA]</scope>
    <source>
        <strain evidence="3 4">DSM 44551</strain>
    </source>
</reference>
<organism evidence="3 4">
    <name type="scientific">Nocardiopsis composta</name>
    <dbReference type="NCBI Taxonomy" id="157465"/>
    <lineage>
        <taxon>Bacteria</taxon>
        <taxon>Bacillati</taxon>
        <taxon>Actinomycetota</taxon>
        <taxon>Actinomycetes</taxon>
        <taxon>Streptosporangiales</taxon>
        <taxon>Nocardiopsidaceae</taxon>
        <taxon>Nocardiopsis</taxon>
    </lineage>
</organism>
<dbReference type="GO" id="GO:0043190">
    <property type="term" value="C:ATP-binding cassette (ABC) transporter complex"/>
    <property type="evidence" value="ECO:0007669"/>
    <property type="project" value="InterPro"/>
</dbReference>
<comment type="caution">
    <text evidence="3">The sequence shown here is derived from an EMBL/GenBank/DDBJ whole genome shotgun (WGS) entry which is preliminary data.</text>
</comment>
<feature type="chain" id="PRO_5038841146" evidence="1">
    <location>
        <begin position="24"/>
        <end position="318"/>
    </location>
</feature>